<evidence type="ECO:0008006" key="3">
    <source>
        <dbReference type="Google" id="ProtNLM"/>
    </source>
</evidence>
<organism evidence="1 2">
    <name type="scientific">Acetobacter oryzifermentans</name>
    <dbReference type="NCBI Taxonomy" id="1633874"/>
    <lineage>
        <taxon>Bacteria</taxon>
        <taxon>Pseudomonadati</taxon>
        <taxon>Pseudomonadota</taxon>
        <taxon>Alphaproteobacteria</taxon>
        <taxon>Acetobacterales</taxon>
        <taxon>Acetobacteraceae</taxon>
        <taxon>Acetobacter</taxon>
    </lineage>
</organism>
<reference evidence="1 2" key="1">
    <citation type="submission" date="2015-03" db="EMBL/GenBank/DDBJ databases">
        <title>Genome study of Acetobacter sp. SLV-7.</title>
        <authorList>
            <person name="Cho G.Y."/>
            <person name="Jeon C.O."/>
        </authorList>
    </citation>
    <scope>NUCLEOTIDE SEQUENCE [LARGE SCALE GENOMIC DNA]</scope>
    <source>
        <strain evidence="1 2">SLV-7</strain>
        <plasmid evidence="1 2">unnamed3</plasmid>
    </source>
</reference>
<keyword evidence="2" id="KW-1185">Reference proteome</keyword>
<accession>A0ABM6AP76</accession>
<sequence>MAPFLRSPLKKQPEPTKGAVINRTLSKGGHDSGTLSCLPAGASALRVQWCMKGLKKPTAYPAASVRRTHRQS</sequence>
<name>A0ABM6AP76_9PROT</name>
<dbReference type="EMBL" id="CP011123">
    <property type="protein sequence ID" value="ANA15366.1"/>
    <property type="molecule type" value="Genomic_DNA"/>
</dbReference>
<evidence type="ECO:0000313" key="1">
    <source>
        <dbReference type="EMBL" id="ANA15366.1"/>
    </source>
</evidence>
<proteinExistence type="predicted"/>
<keyword evidence="1" id="KW-0614">Plasmid</keyword>
<evidence type="ECO:0000313" key="2">
    <source>
        <dbReference type="Proteomes" id="UP000076595"/>
    </source>
</evidence>
<dbReference type="Proteomes" id="UP000076595">
    <property type="component" value="Plasmid unnamed3"/>
</dbReference>
<geneLocation type="plasmid" evidence="1 2">
    <name>unnamed3</name>
</geneLocation>
<gene>
    <name evidence="1" type="ORF">WG31_14670</name>
</gene>
<protein>
    <recommendedName>
        <fullName evidence="3">Ig-like domain-containing protein</fullName>
    </recommendedName>
</protein>